<gene>
    <name evidence="2" type="ORF">L596_002631</name>
</gene>
<reference evidence="2 3" key="1">
    <citation type="journal article" date="2015" name="Genome Biol.">
        <title>Comparative genomics of Steinernema reveals deeply conserved gene regulatory networks.</title>
        <authorList>
            <person name="Dillman A.R."/>
            <person name="Macchietto M."/>
            <person name="Porter C.F."/>
            <person name="Rogers A."/>
            <person name="Williams B."/>
            <person name="Antoshechkin I."/>
            <person name="Lee M.M."/>
            <person name="Goodwin Z."/>
            <person name="Lu X."/>
            <person name="Lewis E.E."/>
            <person name="Goodrich-Blair H."/>
            <person name="Stock S.P."/>
            <person name="Adams B.J."/>
            <person name="Sternberg P.W."/>
            <person name="Mortazavi A."/>
        </authorList>
    </citation>
    <scope>NUCLEOTIDE SEQUENCE [LARGE SCALE GENOMIC DNA]</scope>
    <source>
        <strain evidence="2 3">ALL</strain>
    </source>
</reference>
<dbReference type="AlphaFoldDB" id="A0A4U8USP7"/>
<accession>A0A4U8USP7</accession>
<reference evidence="2 3" key="2">
    <citation type="journal article" date="2019" name="G3 (Bethesda)">
        <title>Hybrid Assembly of the Genome of the Entomopathogenic Nematode Steinernema carpocapsae Identifies the X-Chromosome.</title>
        <authorList>
            <person name="Serra L."/>
            <person name="Macchietto M."/>
            <person name="Macias-Munoz A."/>
            <person name="McGill C.J."/>
            <person name="Rodriguez I.M."/>
            <person name="Rodriguez B."/>
            <person name="Murad R."/>
            <person name="Mortazavi A."/>
        </authorList>
    </citation>
    <scope>NUCLEOTIDE SEQUENCE [LARGE SCALE GENOMIC DNA]</scope>
    <source>
        <strain evidence="2 3">ALL</strain>
    </source>
</reference>
<keyword evidence="3" id="KW-1185">Reference proteome</keyword>
<evidence type="ECO:0000313" key="3">
    <source>
        <dbReference type="Proteomes" id="UP000298663"/>
    </source>
</evidence>
<organism evidence="2 3">
    <name type="scientific">Steinernema carpocapsae</name>
    <name type="common">Entomopathogenic nematode</name>
    <dbReference type="NCBI Taxonomy" id="34508"/>
    <lineage>
        <taxon>Eukaryota</taxon>
        <taxon>Metazoa</taxon>
        <taxon>Ecdysozoa</taxon>
        <taxon>Nematoda</taxon>
        <taxon>Chromadorea</taxon>
        <taxon>Rhabditida</taxon>
        <taxon>Tylenchina</taxon>
        <taxon>Panagrolaimomorpha</taxon>
        <taxon>Strongyloidoidea</taxon>
        <taxon>Steinernematidae</taxon>
        <taxon>Steinernema</taxon>
    </lineage>
</organism>
<feature type="compositionally biased region" description="Low complexity" evidence="1">
    <location>
        <begin position="81"/>
        <end position="91"/>
    </location>
</feature>
<name>A0A4U8USP7_STECR</name>
<evidence type="ECO:0000313" key="2">
    <source>
        <dbReference type="EMBL" id="TMS35177.1"/>
    </source>
</evidence>
<feature type="region of interest" description="Disordered" evidence="1">
    <location>
        <begin position="81"/>
        <end position="125"/>
    </location>
</feature>
<dbReference type="EMBL" id="AZBU02000001">
    <property type="protein sequence ID" value="TMS35177.1"/>
    <property type="molecule type" value="Genomic_DNA"/>
</dbReference>
<proteinExistence type="predicted"/>
<dbReference type="EMBL" id="CM016762">
    <property type="protein sequence ID" value="TMS35177.1"/>
    <property type="molecule type" value="Genomic_DNA"/>
</dbReference>
<dbReference type="Proteomes" id="UP000298663">
    <property type="component" value="Chromosome X"/>
</dbReference>
<protein>
    <submittedName>
        <fullName evidence="2">Uncharacterized protein</fullName>
    </submittedName>
</protein>
<comment type="caution">
    <text evidence="2">The sequence shown here is derived from an EMBL/GenBank/DDBJ whole genome shotgun (WGS) entry which is preliminary data.</text>
</comment>
<feature type="compositionally biased region" description="Acidic residues" evidence="1">
    <location>
        <begin position="104"/>
        <end position="125"/>
    </location>
</feature>
<evidence type="ECO:0000256" key="1">
    <source>
        <dbReference type="SAM" id="MobiDB-lite"/>
    </source>
</evidence>
<sequence length="125" mass="13596">MTRQVNVDCKTSTFDVQDTSETLTSFMNCQLISRIIFLHKSAANVEMNSASGAPNFLLARKNTHSLCFSDTLNEHKILKHSGSSESTFSLSGALEASDSPPAEELSESPLADEESFEESETSPFG</sequence>